<dbReference type="InterPro" id="IPR052308">
    <property type="entry name" value="PPR_domain-containing"/>
</dbReference>
<dbReference type="PANTHER" id="PTHR47937">
    <property type="entry name" value="PLASTID TRANSCRIPTIONALLY ACTIVE CHROMOSOME 2-LIKE PROTEIN"/>
    <property type="match status" value="1"/>
</dbReference>
<protein>
    <submittedName>
        <fullName evidence="4">Pentatricopeptide repeat-containing protein At3g60980, mitochondrial-like</fullName>
    </submittedName>
</protein>
<organism evidence="3 4">
    <name type="scientific">Camelina sativa</name>
    <name type="common">False flax</name>
    <name type="synonym">Myagrum sativum</name>
    <dbReference type="NCBI Taxonomy" id="90675"/>
    <lineage>
        <taxon>Eukaryota</taxon>
        <taxon>Viridiplantae</taxon>
        <taxon>Streptophyta</taxon>
        <taxon>Embryophyta</taxon>
        <taxon>Tracheophyta</taxon>
        <taxon>Spermatophyta</taxon>
        <taxon>Magnoliopsida</taxon>
        <taxon>eudicotyledons</taxon>
        <taxon>Gunneridae</taxon>
        <taxon>Pentapetalae</taxon>
        <taxon>rosids</taxon>
        <taxon>malvids</taxon>
        <taxon>Brassicales</taxon>
        <taxon>Brassicaceae</taxon>
        <taxon>Camelineae</taxon>
        <taxon>Camelina</taxon>
    </lineage>
</organism>
<dbReference type="GeneID" id="104788745"/>
<evidence type="ECO:0000256" key="2">
    <source>
        <dbReference type="PROSITE-ProRule" id="PRU00708"/>
    </source>
</evidence>
<dbReference type="PROSITE" id="PS51375">
    <property type="entry name" value="PPR"/>
    <property type="match status" value="1"/>
</dbReference>
<dbReference type="Gene3D" id="1.25.40.10">
    <property type="entry name" value="Tetratricopeptide repeat domain"/>
    <property type="match status" value="1"/>
</dbReference>
<dbReference type="RefSeq" id="XP_010512829.1">
    <property type="nucleotide sequence ID" value="XM_010514527.1"/>
</dbReference>
<dbReference type="InterPro" id="IPR002885">
    <property type="entry name" value="PPR_rpt"/>
</dbReference>
<reference evidence="3" key="1">
    <citation type="journal article" date="2014" name="Nat. Commun.">
        <title>The emerging biofuel crop Camelina sativa retains a highly undifferentiated hexaploid genome structure.</title>
        <authorList>
            <person name="Kagale S."/>
            <person name="Koh C."/>
            <person name="Nixon J."/>
            <person name="Bollina V."/>
            <person name="Clarke W.E."/>
            <person name="Tuteja R."/>
            <person name="Spillane C."/>
            <person name="Robinson S.J."/>
            <person name="Links M.G."/>
            <person name="Clarke C."/>
            <person name="Higgins E.E."/>
            <person name="Huebert T."/>
            <person name="Sharpe A.G."/>
            <person name="Parkin I.A."/>
        </authorList>
    </citation>
    <scope>NUCLEOTIDE SEQUENCE [LARGE SCALE GENOMIC DNA]</scope>
    <source>
        <strain evidence="3">cv. DH55</strain>
    </source>
</reference>
<name>A0ABM0ZAP4_CAMSA</name>
<proteinExistence type="predicted"/>
<feature type="repeat" description="PPR" evidence="2">
    <location>
        <begin position="167"/>
        <end position="201"/>
    </location>
</feature>
<gene>
    <name evidence="4" type="primary">LOC104788745</name>
</gene>
<reference evidence="4" key="2">
    <citation type="submission" date="2025-08" db="UniProtKB">
        <authorList>
            <consortium name="RefSeq"/>
        </authorList>
    </citation>
    <scope>IDENTIFICATION</scope>
    <source>
        <tissue evidence="4">Leaf</tissue>
    </source>
</reference>
<dbReference type="PANTHER" id="PTHR47937:SF2">
    <property type="entry name" value="PENTATRICOPEPTIDE (PPR) REPEAT-CONTAINING PROTEIN, PF01535'-RELATED"/>
    <property type="match status" value="1"/>
</dbReference>
<keyword evidence="1" id="KW-0677">Repeat</keyword>
<evidence type="ECO:0000313" key="4">
    <source>
        <dbReference type="RefSeq" id="XP_010512829.1"/>
    </source>
</evidence>
<dbReference type="NCBIfam" id="TIGR00756">
    <property type="entry name" value="PPR"/>
    <property type="match status" value="1"/>
</dbReference>
<accession>A0ABM0ZAP4</accession>
<evidence type="ECO:0000256" key="1">
    <source>
        <dbReference type="ARBA" id="ARBA00022737"/>
    </source>
</evidence>
<dbReference type="Pfam" id="PF01535">
    <property type="entry name" value="PPR"/>
    <property type="match status" value="1"/>
</dbReference>
<evidence type="ECO:0000313" key="3">
    <source>
        <dbReference type="Proteomes" id="UP000694864"/>
    </source>
</evidence>
<dbReference type="InterPro" id="IPR011990">
    <property type="entry name" value="TPR-like_helical_dom_sf"/>
</dbReference>
<dbReference type="Proteomes" id="UP000694864">
    <property type="component" value="Chromosome 5"/>
</dbReference>
<keyword evidence="3" id="KW-1185">Reference proteome</keyword>
<sequence length="208" mass="23686">MTTELDGGDNSYPTVTVTAITVTLIEHCFSRRQEETAMEFYTCLLEKSLMVDDASKKPLLEVLFKYGKRSEAWSLFHNVFVYTNGMDSEHSERIINTMVNELFKLDMSKEAIDSFDGVSARQGFFKHKFRHVPYANIITRCCEDGNLLSKANRIFRKLIKENPSACKISTFEEMINAYLKAGRLDDALETANKMVDAHLSQVSSLLKS</sequence>